<organism evidence="1">
    <name type="scientific">Tetraselmis sp. GSL018</name>
    <dbReference type="NCBI Taxonomy" id="582737"/>
    <lineage>
        <taxon>Eukaryota</taxon>
        <taxon>Viridiplantae</taxon>
        <taxon>Chlorophyta</taxon>
        <taxon>core chlorophytes</taxon>
        <taxon>Chlorodendrophyceae</taxon>
        <taxon>Chlorodendrales</taxon>
        <taxon>Chlorodendraceae</taxon>
        <taxon>Tetraselmis</taxon>
    </lineage>
</organism>
<gene>
    <name evidence="1" type="ORF">TSPGSL018_19097</name>
</gene>
<name>A0A061RVF2_9CHLO</name>
<reference evidence="1" key="1">
    <citation type="submission" date="2014-05" db="EMBL/GenBank/DDBJ databases">
        <title>The transcriptome of the halophilic microalga Tetraselmis sp. GSL018 isolated from the Great Salt Lake, Utah.</title>
        <authorList>
            <person name="Jinkerson R.E."/>
            <person name="D'Adamo S."/>
            <person name="Posewitz M.C."/>
        </authorList>
    </citation>
    <scope>NUCLEOTIDE SEQUENCE</scope>
    <source>
        <strain evidence="1">GSL018</strain>
    </source>
</reference>
<dbReference type="AlphaFoldDB" id="A0A061RVF2"/>
<dbReference type="EMBL" id="GBEZ01008699">
    <property type="protein sequence ID" value="JAC76857.1"/>
    <property type="molecule type" value="Transcribed_RNA"/>
</dbReference>
<evidence type="ECO:0000313" key="1">
    <source>
        <dbReference type="EMBL" id="JAC76857.1"/>
    </source>
</evidence>
<proteinExistence type="predicted"/>
<sequence>MSTAGKYIGAYRIPVTEELKTVLQEIHSGKYYDQDLRDEASLFLESDKIPYTAVLRFCTAVREKDGVHGPWLHLLATFGQQS</sequence>
<protein>
    <submittedName>
        <fullName evidence="1">Uncharacterized protein</fullName>
    </submittedName>
</protein>
<accession>A0A061RVF2</accession>